<evidence type="ECO:0000256" key="1">
    <source>
        <dbReference type="SAM" id="SignalP"/>
    </source>
</evidence>
<organism evidence="3 4">
    <name type="scientific">Filobasidium floriforme</name>
    <dbReference type="NCBI Taxonomy" id="5210"/>
    <lineage>
        <taxon>Eukaryota</taxon>
        <taxon>Fungi</taxon>
        <taxon>Dikarya</taxon>
        <taxon>Basidiomycota</taxon>
        <taxon>Agaricomycotina</taxon>
        <taxon>Tremellomycetes</taxon>
        <taxon>Filobasidiales</taxon>
        <taxon>Filobasidiaceae</taxon>
        <taxon>Filobasidium</taxon>
    </lineage>
</organism>
<name>A0A8K0JQE5_9TREE</name>
<proteinExistence type="predicted"/>
<evidence type="ECO:0000313" key="3">
    <source>
        <dbReference type="EMBL" id="KAG7567030.1"/>
    </source>
</evidence>
<dbReference type="PANTHER" id="PTHR34862">
    <property type="entry name" value="SPARK DOMAIN-CONTAINING PROTEIN"/>
    <property type="match status" value="1"/>
</dbReference>
<comment type="caution">
    <text evidence="3">The sequence shown here is derived from an EMBL/GenBank/DDBJ whole genome shotgun (WGS) entry which is preliminary data.</text>
</comment>
<feature type="signal peptide" evidence="1">
    <location>
        <begin position="1"/>
        <end position="22"/>
    </location>
</feature>
<sequence>MLFSKKIVAVAAVTLLGGSANAQLGGLGDLVYNSSCTGSALSLIIGPLNSCLSLQTLAQLFTTSGSIVAPLDSYLNNDICNTDACSTDTLSSANQTINDNCQEDIQNGNTLITALRTVLNQYPTIREVACLQASGNNTRCITQSLYGIQNATGQQIDTSFITGLLGSGNTSLTDLAQLDANVVCTGCNQAIYQIASESNNSTFASGAVGRAIGTKCGSDFTSSTTFPTDVTNPIDPTSTNSAASGASSTVAATSSAGGNNAAGRTWSLDGLTVIAAGAMGLGVVGGAFGVLA</sequence>
<dbReference type="InterPro" id="IPR056146">
    <property type="entry name" value="DUF7729"/>
</dbReference>
<dbReference type="AlphaFoldDB" id="A0A8K0JQE5"/>
<evidence type="ECO:0000259" key="2">
    <source>
        <dbReference type="Pfam" id="PF24855"/>
    </source>
</evidence>
<reference evidence="3" key="1">
    <citation type="submission" date="2020-04" db="EMBL/GenBank/DDBJ databases">
        <title>Analysis of mating type loci in Filobasidium floriforme.</title>
        <authorList>
            <person name="Nowrousian M."/>
        </authorList>
    </citation>
    <scope>NUCLEOTIDE SEQUENCE</scope>
    <source>
        <strain evidence="3">CBS 6242</strain>
    </source>
</reference>
<gene>
    <name evidence="3" type="ORF">FFLO_01156</name>
</gene>
<dbReference type="PANTHER" id="PTHR34862:SF1">
    <property type="entry name" value="SPARK DOMAIN-CONTAINING PROTEIN"/>
    <property type="match status" value="1"/>
</dbReference>
<evidence type="ECO:0000313" key="4">
    <source>
        <dbReference type="Proteomes" id="UP000812966"/>
    </source>
</evidence>
<accession>A0A8K0JQE5</accession>
<protein>
    <recommendedName>
        <fullName evidence="2">DUF7729 domain-containing protein</fullName>
    </recommendedName>
</protein>
<feature type="chain" id="PRO_5035474988" description="DUF7729 domain-containing protein" evidence="1">
    <location>
        <begin position="23"/>
        <end position="292"/>
    </location>
</feature>
<dbReference type="Proteomes" id="UP000812966">
    <property type="component" value="Unassembled WGS sequence"/>
</dbReference>
<keyword evidence="4" id="KW-1185">Reference proteome</keyword>
<dbReference type="Pfam" id="PF24855">
    <property type="entry name" value="DUF7729"/>
    <property type="match status" value="1"/>
</dbReference>
<keyword evidence="1" id="KW-0732">Signal</keyword>
<dbReference type="EMBL" id="JABELV010000016">
    <property type="protein sequence ID" value="KAG7567030.1"/>
    <property type="molecule type" value="Genomic_DNA"/>
</dbReference>
<feature type="domain" description="DUF7729" evidence="2">
    <location>
        <begin position="55"/>
        <end position="224"/>
    </location>
</feature>